<dbReference type="InterPro" id="IPR011042">
    <property type="entry name" value="6-blade_b-propeller_TolB-like"/>
</dbReference>
<keyword evidence="2" id="KW-0472">Membrane</keyword>
<protein>
    <submittedName>
        <fullName evidence="4">Tetratricopeptide repeat-containing protein</fullName>
    </submittedName>
</protein>
<feature type="transmembrane region" description="Helical" evidence="2">
    <location>
        <begin position="490"/>
        <end position="510"/>
    </location>
</feature>
<dbReference type="SUPFAM" id="SSF101898">
    <property type="entry name" value="NHL repeat"/>
    <property type="match status" value="1"/>
</dbReference>
<feature type="chain" id="PRO_5010364265" evidence="3">
    <location>
        <begin position="31"/>
        <end position="533"/>
    </location>
</feature>
<reference evidence="4 5" key="1">
    <citation type="submission" date="2016-10" db="EMBL/GenBank/DDBJ databases">
        <authorList>
            <person name="de Groot N.N."/>
        </authorList>
    </citation>
    <scope>NUCLEOTIDE SEQUENCE [LARGE SCALE GENOMIC DNA]</scope>
    <source>
        <strain evidence="4 5">KH2T6</strain>
    </source>
</reference>
<evidence type="ECO:0000313" key="4">
    <source>
        <dbReference type="EMBL" id="SEK38133.1"/>
    </source>
</evidence>
<feature type="signal peptide" evidence="3">
    <location>
        <begin position="1"/>
        <end position="30"/>
    </location>
</feature>
<keyword evidence="1" id="KW-0802">TPR repeat</keyword>
<proteinExistence type="predicted"/>
<dbReference type="Gene3D" id="2.120.10.30">
    <property type="entry name" value="TolB, C-terminal domain"/>
    <property type="match status" value="2"/>
</dbReference>
<dbReference type="Proteomes" id="UP000186015">
    <property type="component" value="Unassembled WGS sequence"/>
</dbReference>
<organism evidence="4 5">
    <name type="scientific">Ruminococcus albus</name>
    <dbReference type="NCBI Taxonomy" id="1264"/>
    <lineage>
        <taxon>Bacteria</taxon>
        <taxon>Bacillati</taxon>
        <taxon>Bacillota</taxon>
        <taxon>Clostridia</taxon>
        <taxon>Eubacteriales</taxon>
        <taxon>Oscillospiraceae</taxon>
        <taxon>Ruminococcus</taxon>
    </lineage>
</organism>
<dbReference type="PROSITE" id="PS50005">
    <property type="entry name" value="TPR"/>
    <property type="match status" value="1"/>
</dbReference>
<accession>A0A1H7GIZ0</accession>
<dbReference type="Pfam" id="PF13432">
    <property type="entry name" value="TPR_16"/>
    <property type="match status" value="1"/>
</dbReference>
<feature type="repeat" description="TPR" evidence="1">
    <location>
        <begin position="442"/>
        <end position="475"/>
    </location>
</feature>
<keyword evidence="2" id="KW-0812">Transmembrane</keyword>
<evidence type="ECO:0000256" key="1">
    <source>
        <dbReference type="PROSITE-ProRule" id="PRU00339"/>
    </source>
</evidence>
<evidence type="ECO:0000256" key="3">
    <source>
        <dbReference type="SAM" id="SignalP"/>
    </source>
</evidence>
<keyword evidence="2" id="KW-1133">Transmembrane helix</keyword>
<dbReference type="InterPro" id="IPR011990">
    <property type="entry name" value="TPR-like_helical_dom_sf"/>
</dbReference>
<evidence type="ECO:0000256" key="2">
    <source>
        <dbReference type="SAM" id="Phobius"/>
    </source>
</evidence>
<dbReference type="SUPFAM" id="SSF48452">
    <property type="entry name" value="TPR-like"/>
    <property type="match status" value="1"/>
</dbReference>
<gene>
    <name evidence="4" type="ORF">SAMN05216469_102132</name>
</gene>
<sequence>MLRIKNSFKKILCAGLAAVAAMSMTLNSYAAEPYKSYIYDFWGDPIPSQNAYRIDKAVTGFDMGLSRLSDPEDPLFISEKASARLANSKDMYFDPELKQFWIADTDNNRILRLDEDLKLVGAYTGASDGKNFAAPSGIYVKRSVLDGKLYIYIADYENSRVVKASVESEKELQLVMEYTRPETDLYTVETFNPSKVVADKAENVYAVCTSVNQGAVQFTKSGKFQGYFGANRVEVTAAVIAQKLWRKFASNEQISGMQRNVPVEYANFDIDDGGFIYTVTEAANATTDAVKKLNPAGYNIWNNSTGDTYIFGDMASEYDATANQTYSTRLTDICISDNGLINVLDFSTGRVFQYDRNAELLCIFGTKNSTNDQRGSFSNPNAVEAYNNNIYVLDGSKNDITIYSETTFGSLMHEAIELYDQGRYSEAKPIWENVLARDGGYPMAYMGLGKAALNEGEYQKALDYFETAYAQRSYDRAFKYARNEFIEKNFNIIVTVIAVLVVWLIVLSKLHKRNIYIIKGKLGKLIPKKKEGR</sequence>
<name>A0A1H7GIZ0_RUMAL</name>
<dbReference type="Gene3D" id="1.25.40.10">
    <property type="entry name" value="Tetratricopeptide repeat domain"/>
    <property type="match status" value="1"/>
</dbReference>
<dbReference type="SMART" id="SM00028">
    <property type="entry name" value="TPR"/>
    <property type="match status" value="2"/>
</dbReference>
<dbReference type="EMBL" id="FOAT01000002">
    <property type="protein sequence ID" value="SEK38133.1"/>
    <property type="molecule type" value="Genomic_DNA"/>
</dbReference>
<dbReference type="InterPro" id="IPR019734">
    <property type="entry name" value="TPR_rpt"/>
</dbReference>
<evidence type="ECO:0000313" key="5">
    <source>
        <dbReference type="Proteomes" id="UP000186015"/>
    </source>
</evidence>
<dbReference type="AlphaFoldDB" id="A0A1H7GIZ0"/>
<keyword evidence="3" id="KW-0732">Signal</keyword>